<name>A0AC34PUV0_9BILA</name>
<evidence type="ECO:0000313" key="1">
    <source>
        <dbReference type="Proteomes" id="UP000887576"/>
    </source>
</evidence>
<organism evidence="1 2">
    <name type="scientific">Panagrolaimus sp. JU765</name>
    <dbReference type="NCBI Taxonomy" id="591449"/>
    <lineage>
        <taxon>Eukaryota</taxon>
        <taxon>Metazoa</taxon>
        <taxon>Ecdysozoa</taxon>
        <taxon>Nematoda</taxon>
        <taxon>Chromadorea</taxon>
        <taxon>Rhabditida</taxon>
        <taxon>Tylenchina</taxon>
        <taxon>Panagrolaimomorpha</taxon>
        <taxon>Panagrolaimoidea</taxon>
        <taxon>Panagrolaimidae</taxon>
        <taxon>Panagrolaimus</taxon>
    </lineage>
</organism>
<dbReference type="WBParaSite" id="JU765_v2.g10151.t1">
    <property type="protein sequence ID" value="JU765_v2.g10151.t1"/>
    <property type="gene ID" value="JU765_v2.g10151"/>
</dbReference>
<reference evidence="2" key="1">
    <citation type="submission" date="2022-11" db="UniProtKB">
        <authorList>
            <consortium name="WormBaseParasite"/>
        </authorList>
    </citation>
    <scope>IDENTIFICATION</scope>
</reference>
<sequence length="545" mass="59947">MFSSDVVVFILIMVSTSALGIWKGKSNHVEKRTSGELLLGSNVSIFSVALSVCSSFLSAVSLLGFPSEVYFRGTMITWFLPMYFLSFPIVAYVFLPPIYELKLTSLYQYLEHRFTFTNRMIAALLFLAQTLLYMSVALYAPALALSSCLPIPLVFSIFLTASLSAIYLFLGGARAGIYTSALQMLLILGSLFAVICASLIKFTPQEIFEKNLEGGRLIFFDFRLDPTIRHSFFSVFFGGATTIFGLFATNQLTIQRYMSLPNLRKAQLVVLLNVPMNSVVLLMYVIIGLIIFAEYFECHPDLTTKDQIFPTFVRDMLYIIPGLEGLFLAAIYGAGLSTLTASYNALTAVTIEDVIKILFAHFSKGKRQMADSCTYKLVQILPFVFAAFAVLMAIVVQYLDTMILQIAFSIFGGAGGASLGIFVVGIFCPWITSTKAAICSQLAAIFGTLMVVCGSFYYRVRAVDLPLNRGCDDSYLPFNFSTPLAGTVTANDSDSLSSKVSQISYQYYGLLGVIICLVVAHVVQAFDVITGSNKIKPVNKSHGKR</sequence>
<evidence type="ECO:0000313" key="2">
    <source>
        <dbReference type="WBParaSite" id="JU765_v2.g10151.t1"/>
    </source>
</evidence>
<dbReference type="Proteomes" id="UP000887576">
    <property type="component" value="Unplaced"/>
</dbReference>
<proteinExistence type="predicted"/>
<protein>
    <submittedName>
        <fullName evidence="2">Sodium-dependent multivitamin transporter</fullName>
    </submittedName>
</protein>
<accession>A0AC34PUV0</accession>